<dbReference type="AlphaFoldDB" id="A0A067MCH0"/>
<accession>A0A067MCH0</accession>
<evidence type="ECO:0000313" key="2">
    <source>
        <dbReference type="EMBL" id="KDQ13448.1"/>
    </source>
</evidence>
<evidence type="ECO:0000313" key="3">
    <source>
        <dbReference type="Proteomes" id="UP000027195"/>
    </source>
</evidence>
<feature type="compositionally biased region" description="Basic and acidic residues" evidence="1">
    <location>
        <begin position="69"/>
        <end position="93"/>
    </location>
</feature>
<dbReference type="InParanoid" id="A0A067MCH0"/>
<protein>
    <submittedName>
        <fullName evidence="2">Uncharacterized protein</fullName>
    </submittedName>
</protein>
<reference evidence="3" key="1">
    <citation type="journal article" date="2014" name="Proc. Natl. Acad. Sci. U.S.A.">
        <title>Extensive sampling of basidiomycete genomes demonstrates inadequacy of the white-rot/brown-rot paradigm for wood decay fungi.</title>
        <authorList>
            <person name="Riley R."/>
            <person name="Salamov A.A."/>
            <person name="Brown D.W."/>
            <person name="Nagy L.G."/>
            <person name="Floudas D."/>
            <person name="Held B.W."/>
            <person name="Levasseur A."/>
            <person name="Lombard V."/>
            <person name="Morin E."/>
            <person name="Otillar R."/>
            <person name="Lindquist E.A."/>
            <person name="Sun H."/>
            <person name="LaButti K.M."/>
            <person name="Schmutz J."/>
            <person name="Jabbour D."/>
            <person name="Luo H."/>
            <person name="Baker S.E."/>
            <person name="Pisabarro A.G."/>
            <person name="Walton J.D."/>
            <person name="Blanchette R.A."/>
            <person name="Henrissat B."/>
            <person name="Martin F."/>
            <person name="Cullen D."/>
            <person name="Hibbett D.S."/>
            <person name="Grigoriev I.V."/>
        </authorList>
    </citation>
    <scope>NUCLEOTIDE SEQUENCE [LARGE SCALE GENOMIC DNA]</scope>
    <source>
        <strain evidence="3">FD-172 SS1</strain>
    </source>
</reference>
<feature type="region of interest" description="Disordered" evidence="1">
    <location>
        <begin position="62"/>
        <end position="103"/>
    </location>
</feature>
<dbReference type="HOGENOM" id="CLU_1602418_0_0_1"/>
<gene>
    <name evidence="2" type="ORF">BOTBODRAFT_368155</name>
</gene>
<evidence type="ECO:0000256" key="1">
    <source>
        <dbReference type="SAM" id="MobiDB-lite"/>
    </source>
</evidence>
<dbReference type="EMBL" id="KL198043">
    <property type="protein sequence ID" value="KDQ13448.1"/>
    <property type="molecule type" value="Genomic_DNA"/>
</dbReference>
<name>A0A067MCH0_BOTB1</name>
<proteinExistence type="predicted"/>
<dbReference type="Proteomes" id="UP000027195">
    <property type="component" value="Unassembled WGS sequence"/>
</dbReference>
<keyword evidence="3" id="KW-1185">Reference proteome</keyword>
<organism evidence="2 3">
    <name type="scientific">Botryobasidium botryosum (strain FD-172 SS1)</name>
    <dbReference type="NCBI Taxonomy" id="930990"/>
    <lineage>
        <taxon>Eukaryota</taxon>
        <taxon>Fungi</taxon>
        <taxon>Dikarya</taxon>
        <taxon>Basidiomycota</taxon>
        <taxon>Agaricomycotina</taxon>
        <taxon>Agaricomycetes</taxon>
        <taxon>Cantharellales</taxon>
        <taxon>Botryobasidiaceae</taxon>
        <taxon>Botryobasidium</taxon>
    </lineage>
</organism>
<sequence length="166" mass="18744">MRLEGRFWRKGCWAGHPRSRGRDHGRRRRAHVHDWCSCSCSSRQLMASILWSGSTICPGGGVKARTSGLRRDASARDRHDLSSDPAEPRREAENTSDPPLLFSQITSPWHRHAYVSWTRAARRRVVTCSTDTAGEWQINALRTVLWGRPIVDSESALAALLRTCIV</sequence>